<comment type="caution">
    <text evidence="1">The sequence shown here is derived from an EMBL/GenBank/DDBJ whole genome shotgun (WGS) entry which is preliminary data.</text>
</comment>
<protein>
    <submittedName>
        <fullName evidence="1">Uncharacterized protein</fullName>
    </submittedName>
</protein>
<dbReference type="EMBL" id="CAKXZS010000011">
    <property type="protein sequence ID" value="CAH2397158.1"/>
    <property type="molecule type" value="Genomic_DNA"/>
</dbReference>
<dbReference type="Proteomes" id="UP001152604">
    <property type="component" value="Unassembled WGS sequence"/>
</dbReference>
<keyword evidence="2" id="KW-1185">Reference proteome</keyword>
<evidence type="ECO:0000313" key="2">
    <source>
        <dbReference type="Proteomes" id="UP001152604"/>
    </source>
</evidence>
<proteinExistence type="predicted"/>
<accession>A0ABM9DKL6</accession>
<gene>
    <name evidence="1" type="ORF">MES4922_190018</name>
</gene>
<reference evidence="1" key="1">
    <citation type="submission" date="2022-03" db="EMBL/GenBank/DDBJ databases">
        <authorList>
            <person name="Brunel B."/>
        </authorList>
    </citation>
    <scope>NUCLEOTIDE SEQUENCE</scope>
    <source>
        <strain evidence="1">STM4922sample</strain>
    </source>
</reference>
<organism evidence="1 2">
    <name type="scientific">Mesorhizobium ventifaucium</name>
    <dbReference type="NCBI Taxonomy" id="666020"/>
    <lineage>
        <taxon>Bacteria</taxon>
        <taxon>Pseudomonadati</taxon>
        <taxon>Pseudomonadota</taxon>
        <taxon>Alphaproteobacteria</taxon>
        <taxon>Hyphomicrobiales</taxon>
        <taxon>Phyllobacteriaceae</taxon>
        <taxon>Mesorhizobium</taxon>
    </lineage>
</organism>
<sequence length="338" mass="37036">MHVFGEVATGRDIARRRVEAGRLRRRNAVLDGEPLVVAGVEIGPGCGGADARWNELAAIRGVLEQELRNVGTCERAGRRDIAPGLPGRIGGVDIERRPAEQRLRRDATILARTPESGELVEFVDGGEHVLVLGVVRQLGQRNVSQERLPVELDGFARPRRAIERGGWRDRELRADATREVHGEGTDRIELLALAAQRYRFEVGGIARGIGLQRCVEGRAVDLAAFIMRQAASVGADEVRIFLLVAVDRMRRNRHREIRVRCGASHSIGVLAKRKMGIPRRLLTGMCPGGAADDREGRQARNGYGRDASGCAKKAAAPTVGEVWPLLCRRHTPGLTFAF</sequence>
<evidence type="ECO:0000313" key="1">
    <source>
        <dbReference type="EMBL" id="CAH2397158.1"/>
    </source>
</evidence>
<name>A0ABM9DKL6_9HYPH</name>